<gene>
    <name evidence="2" type="ORF">FA09DRAFT_123447</name>
</gene>
<proteinExistence type="predicted"/>
<protein>
    <submittedName>
        <fullName evidence="2">Uncharacterized protein</fullName>
    </submittedName>
</protein>
<accession>A0A316ZIV6</accession>
<dbReference type="RefSeq" id="XP_025601297.1">
    <property type="nucleotide sequence ID" value="XM_025739047.1"/>
</dbReference>
<dbReference type="OrthoDB" id="552755at2759"/>
<feature type="compositionally biased region" description="Polar residues" evidence="1">
    <location>
        <begin position="67"/>
        <end position="76"/>
    </location>
</feature>
<sequence length="125" mass="14234">MSVSGSRRQWKRLYAAEGIAEDDEKAQCALVRRVLDDLGMPSRCSMKEAKRIREEREFKMEVEEIQDSTLLAQGNARSSRSKTSTRKKEEREHDDSESDEGVSRPKKKRAVVDDLAAFAAELNSE</sequence>
<dbReference type="EMBL" id="KZ819284">
    <property type="protein sequence ID" value="PWO01019.1"/>
    <property type="molecule type" value="Genomic_DNA"/>
</dbReference>
<organism evidence="2 3">
    <name type="scientific">Tilletiopsis washingtonensis</name>
    <dbReference type="NCBI Taxonomy" id="58919"/>
    <lineage>
        <taxon>Eukaryota</taxon>
        <taxon>Fungi</taxon>
        <taxon>Dikarya</taxon>
        <taxon>Basidiomycota</taxon>
        <taxon>Ustilaginomycotina</taxon>
        <taxon>Exobasidiomycetes</taxon>
        <taxon>Entylomatales</taxon>
        <taxon>Entylomatales incertae sedis</taxon>
        <taxon>Tilletiopsis</taxon>
    </lineage>
</organism>
<dbReference type="Proteomes" id="UP000245946">
    <property type="component" value="Unassembled WGS sequence"/>
</dbReference>
<feature type="region of interest" description="Disordered" evidence="1">
    <location>
        <begin position="65"/>
        <end position="109"/>
    </location>
</feature>
<dbReference type="AlphaFoldDB" id="A0A316ZIV6"/>
<reference evidence="2 3" key="1">
    <citation type="journal article" date="2018" name="Mol. Biol. Evol.">
        <title>Broad Genomic Sampling Reveals a Smut Pathogenic Ancestry of the Fungal Clade Ustilaginomycotina.</title>
        <authorList>
            <person name="Kijpornyongpan T."/>
            <person name="Mondo S.J."/>
            <person name="Barry K."/>
            <person name="Sandor L."/>
            <person name="Lee J."/>
            <person name="Lipzen A."/>
            <person name="Pangilinan J."/>
            <person name="LaButti K."/>
            <person name="Hainaut M."/>
            <person name="Henrissat B."/>
            <person name="Grigoriev I.V."/>
            <person name="Spatafora J.W."/>
            <person name="Aime M.C."/>
        </authorList>
    </citation>
    <scope>NUCLEOTIDE SEQUENCE [LARGE SCALE GENOMIC DNA]</scope>
    <source>
        <strain evidence="2 3">MCA 4186</strain>
    </source>
</reference>
<evidence type="ECO:0000256" key="1">
    <source>
        <dbReference type="SAM" id="MobiDB-lite"/>
    </source>
</evidence>
<keyword evidence="3" id="KW-1185">Reference proteome</keyword>
<evidence type="ECO:0000313" key="3">
    <source>
        <dbReference type="Proteomes" id="UP000245946"/>
    </source>
</evidence>
<name>A0A316ZIV6_9BASI</name>
<dbReference type="GeneID" id="37266593"/>
<evidence type="ECO:0000313" key="2">
    <source>
        <dbReference type="EMBL" id="PWO01019.1"/>
    </source>
</evidence>
<dbReference type="STRING" id="58919.A0A316ZIV6"/>